<feature type="signal peptide" evidence="1">
    <location>
        <begin position="1"/>
        <end position="22"/>
    </location>
</feature>
<dbReference type="RefSeq" id="WP_063679228.1">
    <property type="nucleotide sequence ID" value="NZ_LSEF01000059.1"/>
</dbReference>
<dbReference type="SUPFAM" id="SSF54427">
    <property type="entry name" value="NTF2-like"/>
    <property type="match status" value="1"/>
</dbReference>
<keyword evidence="1" id="KW-0732">Signal</keyword>
<dbReference type="AlphaFoldDB" id="A0A176Z6F8"/>
<feature type="chain" id="PRO_5008055607" evidence="1">
    <location>
        <begin position="23"/>
        <end position="154"/>
    </location>
</feature>
<reference evidence="2 3" key="1">
    <citation type="submission" date="2016-02" db="EMBL/GenBank/DDBJ databases">
        <title>Draft genome sequence of the strain BR 10247T Bradyrhizobium neotropicale isolated from nodules of Centrolobium paraense.</title>
        <authorList>
            <person name="Simoes-Araujo J.L."/>
            <person name="Barauna A.C."/>
            <person name="Silva K."/>
            <person name="Zilli J.E."/>
        </authorList>
    </citation>
    <scope>NUCLEOTIDE SEQUENCE [LARGE SCALE GENOMIC DNA]</scope>
    <source>
        <strain evidence="2 3">BR 10247</strain>
    </source>
</reference>
<comment type="caution">
    <text evidence="2">The sequence shown here is derived from an EMBL/GenBank/DDBJ whole genome shotgun (WGS) entry which is preliminary data.</text>
</comment>
<keyword evidence="3" id="KW-1185">Reference proteome</keyword>
<evidence type="ECO:0000313" key="2">
    <source>
        <dbReference type="EMBL" id="OAF15987.1"/>
    </source>
</evidence>
<dbReference type="Gene3D" id="3.10.450.50">
    <property type="match status" value="1"/>
</dbReference>
<dbReference type="InterPro" id="IPR032710">
    <property type="entry name" value="NTF2-like_dom_sf"/>
</dbReference>
<organism evidence="2 3">
    <name type="scientific">Bradyrhizobium neotropicale</name>
    <dbReference type="NCBI Taxonomy" id="1497615"/>
    <lineage>
        <taxon>Bacteria</taxon>
        <taxon>Pseudomonadati</taxon>
        <taxon>Pseudomonadota</taxon>
        <taxon>Alphaproteobacteria</taxon>
        <taxon>Hyphomicrobiales</taxon>
        <taxon>Nitrobacteraceae</taxon>
        <taxon>Bradyrhizobium</taxon>
    </lineage>
</organism>
<dbReference type="Pfam" id="PF11533">
    <property type="entry name" value="AtzH-like"/>
    <property type="match status" value="1"/>
</dbReference>
<sequence length="154" mass="17315">MKHVVLAVLAMMIVALNGRAYAQPNEAEAQALFTRFVAAQNAHDVSAVKSMLWNSPQMLFFSRGTEFRGSEAAADRFKEYYQGTWHLEPEMSKFHVATITNDVVQILVPIKFTRALPGAQPQSDTFLISQTFVRDTQGWQIASILPIENTQLKQ</sequence>
<name>A0A176Z6F8_9BRAD</name>
<evidence type="ECO:0000313" key="3">
    <source>
        <dbReference type="Proteomes" id="UP000077173"/>
    </source>
</evidence>
<proteinExistence type="predicted"/>
<evidence type="ECO:0000256" key="1">
    <source>
        <dbReference type="SAM" id="SignalP"/>
    </source>
</evidence>
<protein>
    <submittedName>
        <fullName evidence="2">DUF4440 domain-containing protein</fullName>
    </submittedName>
</protein>
<dbReference type="Proteomes" id="UP000077173">
    <property type="component" value="Unassembled WGS sequence"/>
</dbReference>
<dbReference type="InterPro" id="IPR024507">
    <property type="entry name" value="AtzH-like"/>
</dbReference>
<dbReference type="EMBL" id="LSEF01000059">
    <property type="protein sequence ID" value="OAF15987.1"/>
    <property type="molecule type" value="Genomic_DNA"/>
</dbReference>
<gene>
    <name evidence="2" type="ORF">AXW67_14340</name>
</gene>
<accession>A0A176Z6F8</accession>